<gene>
    <name evidence="5" type="ORF">J2S73_001345</name>
</gene>
<accession>A0AAE4AS64</accession>
<dbReference type="GO" id="GO:0009231">
    <property type="term" value="P:riboflavin biosynthetic process"/>
    <property type="evidence" value="ECO:0007669"/>
    <property type="project" value="UniProtKB-KW"/>
</dbReference>
<sequence>MIVLLAEGDMLTKYGKFTEYLFYDGMSESIALVMGDVAYADDVPVRVHSHCVPSHIFNSIECDCREQMCMAQQKIEEEGCGVIVWLDQEAKGNGHMAGVLSARLKAEGVPQTEAYAQLGYERDSRSFARAAEILEFLKVASVRLMTNNPEKQRTLTDLGVTVSGTQELFVAADNPELLKTYMDKIQNQKHTIKVSS</sequence>
<evidence type="ECO:0000259" key="4">
    <source>
        <dbReference type="Pfam" id="PF00925"/>
    </source>
</evidence>
<evidence type="ECO:0000256" key="2">
    <source>
        <dbReference type="ARBA" id="ARBA00022619"/>
    </source>
</evidence>
<dbReference type="RefSeq" id="WP_306884690.1">
    <property type="nucleotide sequence ID" value="NZ_JAUSUL010000001.1"/>
</dbReference>
<keyword evidence="3" id="KW-0479">Metal-binding</keyword>
<dbReference type="EMBL" id="JAUSUL010000001">
    <property type="protein sequence ID" value="MDQ0314908.1"/>
    <property type="molecule type" value="Genomic_DNA"/>
</dbReference>
<dbReference type="Gene3D" id="3.40.50.10990">
    <property type="entry name" value="GTP cyclohydrolase II"/>
    <property type="match status" value="1"/>
</dbReference>
<evidence type="ECO:0000256" key="1">
    <source>
        <dbReference type="ARBA" id="ARBA00005104"/>
    </source>
</evidence>
<keyword evidence="2" id="KW-0686">Riboflavin biosynthesis</keyword>
<evidence type="ECO:0000313" key="5">
    <source>
        <dbReference type="EMBL" id="MDQ0314908.1"/>
    </source>
</evidence>
<dbReference type="PANTHER" id="PTHR21327:SF18">
    <property type="entry name" value="3,4-DIHYDROXY-2-BUTANONE 4-PHOSPHATE SYNTHASE"/>
    <property type="match status" value="1"/>
</dbReference>
<dbReference type="SUPFAM" id="SSF142695">
    <property type="entry name" value="RibA-like"/>
    <property type="match status" value="1"/>
</dbReference>
<dbReference type="AlphaFoldDB" id="A0AAE4AS64"/>
<protein>
    <submittedName>
        <fullName evidence="5">GTP cyclohydrolase II</fullName>
    </submittedName>
</protein>
<proteinExistence type="predicted"/>
<dbReference type="Proteomes" id="UP001229244">
    <property type="component" value="Unassembled WGS sequence"/>
</dbReference>
<dbReference type="InterPro" id="IPR036144">
    <property type="entry name" value="RibA-like_sf"/>
</dbReference>
<dbReference type="Pfam" id="PF00925">
    <property type="entry name" value="GTP_cyclohydro2"/>
    <property type="match status" value="1"/>
</dbReference>
<reference evidence="5" key="1">
    <citation type="submission" date="2023-07" db="EMBL/GenBank/DDBJ databases">
        <title>Genomic Encyclopedia of Type Strains, Phase IV (KMG-IV): sequencing the most valuable type-strain genomes for metagenomic binning, comparative biology and taxonomic classification.</title>
        <authorList>
            <person name="Goeker M."/>
        </authorList>
    </citation>
    <scope>NUCLEOTIDE SEQUENCE</scope>
    <source>
        <strain evidence="5">DSM 21202</strain>
    </source>
</reference>
<dbReference type="InterPro" id="IPR032677">
    <property type="entry name" value="GTP_cyclohydro_II"/>
</dbReference>
<comment type="caution">
    <text evidence="5">The sequence shown here is derived from an EMBL/GenBank/DDBJ whole genome shotgun (WGS) entry which is preliminary data.</text>
</comment>
<dbReference type="PANTHER" id="PTHR21327">
    <property type="entry name" value="GTP CYCLOHYDROLASE II-RELATED"/>
    <property type="match status" value="1"/>
</dbReference>
<dbReference type="GO" id="GO:0008686">
    <property type="term" value="F:3,4-dihydroxy-2-butanone-4-phosphate synthase activity"/>
    <property type="evidence" value="ECO:0007669"/>
    <property type="project" value="TreeGrafter"/>
</dbReference>
<feature type="domain" description="GTP cyclohydrolase II" evidence="4">
    <location>
        <begin position="7"/>
        <end position="165"/>
    </location>
</feature>
<keyword evidence="6" id="KW-1185">Reference proteome</keyword>
<name>A0AAE4AS64_9HYPH</name>
<organism evidence="5 6">
    <name type="scientific">Amorphus orientalis</name>
    <dbReference type="NCBI Taxonomy" id="649198"/>
    <lineage>
        <taxon>Bacteria</taxon>
        <taxon>Pseudomonadati</taxon>
        <taxon>Pseudomonadota</taxon>
        <taxon>Alphaproteobacteria</taxon>
        <taxon>Hyphomicrobiales</taxon>
        <taxon>Amorphaceae</taxon>
        <taxon>Amorphus</taxon>
    </lineage>
</organism>
<dbReference type="GO" id="GO:0046872">
    <property type="term" value="F:metal ion binding"/>
    <property type="evidence" value="ECO:0007669"/>
    <property type="project" value="UniProtKB-KW"/>
</dbReference>
<evidence type="ECO:0000256" key="3">
    <source>
        <dbReference type="ARBA" id="ARBA00022723"/>
    </source>
</evidence>
<comment type="pathway">
    <text evidence="1">Cofactor biosynthesis; riboflavin biosynthesis.</text>
</comment>
<evidence type="ECO:0000313" key="6">
    <source>
        <dbReference type="Proteomes" id="UP001229244"/>
    </source>
</evidence>
<dbReference type="GO" id="GO:0005829">
    <property type="term" value="C:cytosol"/>
    <property type="evidence" value="ECO:0007669"/>
    <property type="project" value="TreeGrafter"/>
</dbReference>